<feature type="repeat" description="ANK" evidence="1">
    <location>
        <begin position="428"/>
        <end position="454"/>
    </location>
</feature>
<dbReference type="Gene3D" id="1.25.40.20">
    <property type="entry name" value="Ankyrin repeat-containing domain"/>
    <property type="match status" value="1"/>
</dbReference>
<keyword evidence="3" id="KW-1185">Reference proteome</keyword>
<dbReference type="InterPro" id="IPR036770">
    <property type="entry name" value="Ankyrin_rpt-contain_sf"/>
</dbReference>
<dbReference type="PROSITE" id="PS50088">
    <property type="entry name" value="ANK_REPEAT"/>
    <property type="match status" value="1"/>
</dbReference>
<reference evidence="2 3" key="1">
    <citation type="submission" date="2020-05" db="EMBL/GenBank/DDBJ databases">
        <title>Identification and distribution of gene clusters putatively required for synthesis of sphingolipid metabolism inhibitors in phylogenetically diverse species of the filamentous fungus Fusarium.</title>
        <authorList>
            <person name="Kim H.-S."/>
            <person name="Busman M."/>
            <person name="Brown D.W."/>
            <person name="Divon H."/>
            <person name="Uhlig S."/>
            <person name="Proctor R.H."/>
        </authorList>
    </citation>
    <scope>NUCLEOTIDE SEQUENCE [LARGE SCALE GENOMIC DNA]</scope>
    <source>
        <strain evidence="2 3">NRRL 25211</strain>
    </source>
</reference>
<sequence>MSHQQSATELYVIFSTLLQHLQQHIHRDFHQMAELLGIVAGGAGLASLALQLVDGGQKLRQRYKNTKVMGGSIAWLSEDVELIGKQLMQLEASANDIMQEQLGPIMMGRCRDRSARVADRLANLAGGIPETSSRRQIIRTTFRSSQWKGELDELQALVTGLKQDISQLYIIQQHLYMRNSRKSLATVDSTPSETSTVALSTETASHDISLGTTTASEHGIFQYSTCNCSCSCHKKCTTSGMFWRLQYSPLAEIFKACDNPACSARRYRFDLRLTLHGYRVPFRAALGFDLITEPGRYSLQPCLLIETVVDFDAPGFVILEKLAFEEMNWATAEIEFKDLYKACPGFVNQVDPLGRGYLEDGLPLHKLGVLLMWTIDAGFKLCLERATSPFENIVNFLGQSTLHVGVYQPQRMAQLLAAGHPVDLCDKNGVTPVMYAAAMNIPDAVMMLIRNGADFFGHREKAFTVLGLIASKGNWDLIWQIVDFAGEMDPGFDKFNQEEGYLLQHIASLHDPSLLQFALANGSDVHLGNDWGSVILDMLLYNLLTANWQNFPTIWETLQFLVDKDVPILSPDDSACNFSGADCMRGPIWELDMSNIWLLAWLEMLENKRSIETAKEVSLAVHRQMSFDEAGLHHIHCNYCNPDLGNDRFWDITEQIKIDELNRATEELAGKAYPELKIEVMTSEHPRIPKPFLSSWDGIIQKKLDFDHWTFDYDIELDLVKFGIGLYQCGSGQFESWLPLLTQMTDVLLAKEPGTSGS</sequence>
<gene>
    <name evidence="2" type="ORF">FPANT_2347</name>
</gene>
<dbReference type="PROSITE" id="PS50297">
    <property type="entry name" value="ANK_REP_REGION"/>
    <property type="match status" value="1"/>
</dbReference>
<keyword evidence="1" id="KW-0040">ANK repeat</keyword>
<evidence type="ECO:0000313" key="3">
    <source>
        <dbReference type="Proteomes" id="UP000544095"/>
    </source>
</evidence>
<evidence type="ECO:0000313" key="2">
    <source>
        <dbReference type="EMBL" id="KAF5600496.1"/>
    </source>
</evidence>
<organism evidence="2 3">
    <name type="scientific">Fusarium pseudoanthophilum</name>
    <dbReference type="NCBI Taxonomy" id="48495"/>
    <lineage>
        <taxon>Eukaryota</taxon>
        <taxon>Fungi</taxon>
        <taxon>Dikarya</taxon>
        <taxon>Ascomycota</taxon>
        <taxon>Pezizomycotina</taxon>
        <taxon>Sordariomycetes</taxon>
        <taxon>Hypocreomycetidae</taxon>
        <taxon>Hypocreales</taxon>
        <taxon>Nectriaceae</taxon>
        <taxon>Fusarium</taxon>
        <taxon>Fusarium fujikuroi species complex</taxon>
    </lineage>
</organism>
<evidence type="ECO:0000256" key="1">
    <source>
        <dbReference type="PROSITE-ProRule" id="PRU00023"/>
    </source>
</evidence>
<name>A0A8H5UV55_9HYPO</name>
<dbReference type="EMBL" id="JAAOAR010000099">
    <property type="protein sequence ID" value="KAF5600496.1"/>
    <property type="molecule type" value="Genomic_DNA"/>
</dbReference>
<dbReference type="AlphaFoldDB" id="A0A8H5UV55"/>
<accession>A0A8H5UV55</accession>
<dbReference type="SUPFAM" id="SSF48403">
    <property type="entry name" value="Ankyrin repeat"/>
    <property type="match status" value="1"/>
</dbReference>
<proteinExistence type="predicted"/>
<protein>
    <recommendedName>
        <fullName evidence="4">Ankyrin</fullName>
    </recommendedName>
</protein>
<dbReference type="InterPro" id="IPR002110">
    <property type="entry name" value="Ankyrin_rpt"/>
</dbReference>
<comment type="caution">
    <text evidence="2">The sequence shown here is derived from an EMBL/GenBank/DDBJ whole genome shotgun (WGS) entry which is preliminary data.</text>
</comment>
<evidence type="ECO:0008006" key="4">
    <source>
        <dbReference type="Google" id="ProtNLM"/>
    </source>
</evidence>
<dbReference type="Proteomes" id="UP000544095">
    <property type="component" value="Unassembled WGS sequence"/>
</dbReference>